<reference evidence="2 3" key="1">
    <citation type="submission" date="2009-02" db="EMBL/GenBank/DDBJ databases">
        <title>Draft genome sequence of Bifidobacterium pseudocatenulatum (DSM 20438).</title>
        <authorList>
            <person name="Sudarsanam P."/>
            <person name="Ley R."/>
            <person name="Guruge J."/>
            <person name="Turnbaugh P.J."/>
            <person name="Mahowald M."/>
            <person name="Liep D."/>
            <person name="Gordon J."/>
        </authorList>
    </citation>
    <scope>NUCLEOTIDE SEQUENCE [LARGE SCALE GENOMIC DNA]</scope>
    <source>
        <strain evidence="2 3">DSM 20438</strain>
    </source>
</reference>
<feature type="transmembrane region" description="Helical" evidence="1">
    <location>
        <begin position="127"/>
        <end position="156"/>
    </location>
</feature>
<dbReference type="Proteomes" id="UP000003875">
    <property type="component" value="Unassembled WGS sequence"/>
</dbReference>
<keyword evidence="1" id="KW-0472">Membrane</keyword>
<protein>
    <recommendedName>
        <fullName evidence="4">YitT family protein</fullName>
    </recommendedName>
</protein>
<evidence type="ECO:0000256" key="1">
    <source>
        <dbReference type="SAM" id="Phobius"/>
    </source>
</evidence>
<keyword evidence="1" id="KW-0812">Transmembrane</keyword>
<reference evidence="2 3" key="2">
    <citation type="submission" date="2009-02" db="EMBL/GenBank/DDBJ databases">
        <authorList>
            <person name="Fulton L."/>
            <person name="Clifton S."/>
            <person name="Fulton B."/>
            <person name="Xu J."/>
            <person name="Minx P."/>
            <person name="Pepin K.H."/>
            <person name="Johnson M."/>
            <person name="Bhonagiri V."/>
            <person name="Nash W.E."/>
            <person name="Mardis E.R."/>
            <person name="Wilson R.K."/>
        </authorList>
    </citation>
    <scope>NUCLEOTIDE SEQUENCE [LARGE SCALE GENOMIC DNA]</scope>
    <source>
        <strain evidence="2 3">DSM 20438</strain>
    </source>
</reference>
<evidence type="ECO:0008006" key="4">
    <source>
        <dbReference type="Google" id="ProtNLM"/>
    </source>
</evidence>
<dbReference type="eggNOG" id="COG2364">
    <property type="taxonomic scope" value="Bacteria"/>
</dbReference>
<feature type="transmembrane region" description="Helical" evidence="1">
    <location>
        <begin position="201"/>
        <end position="219"/>
    </location>
</feature>
<accession>C0BQ40</accession>
<evidence type="ECO:0000313" key="3">
    <source>
        <dbReference type="Proteomes" id="UP000003875"/>
    </source>
</evidence>
<dbReference type="PANTHER" id="PTHR40078:SF1">
    <property type="entry name" value="INTEGRAL MEMBRANE PROTEIN"/>
    <property type="match status" value="1"/>
</dbReference>
<name>C0BQ40_BIFPS</name>
<feature type="transmembrane region" description="Helical" evidence="1">
    <location>
        <begin position="67"/>
        <end position="89"/>
    </location>
</feature>
<dbReference type="PANTHER" id="PTHR40078">
    <property type="entry name" value="INTEGRAL MEMBRANE PROTEIN-RELATED"/>
    <property type="match status" value="1"/>
</dbReference>
<proteinExistence type="predicted"/>
<feature type="transmembrane region" description="Helical" evidence="1">
    <location>
        <begin position="177"/>
        <end position="195"/>
    </location>
</feature>
<evidence type="ECO:0000313" key="2">
    <source>
        <dbReference type="EMBL" id="EEG71603.1"/>
    </source>
</evidence>
<feature type="transmembrane region" description="Helical" evidence="1">
    <location>
        <begin position="101"/>
        <end position="121"/>
    </location>
</feature>
<keyword evidence="1" id="KW-1133">Transmembrane helix</keyword>
<dbReference type="EMBL" id="ABXX02000001">
    <property type="protein sequence ID" value="EEG71603.1"/>
    <property type="molecule type" value="Genomic_DNA"/>
</dbReference>
<dbReference type="InterPro" id="IPR038750">
    <property type="entry name" value="YczE/YyaS-like"/>
</dbReference>
<gene>
    <name evidence="2" type="ORF">BIFPSEUDO_02480</name>
</gene>
<dbReference type="Pfam" id="PF19700">
    <property type="entry name" value="DUF6198"/>
    <property type="match status" value="1"/>
</dbReference>
<sequence>MDSAAKRRHQDTEEEESYHMNNMPQRLVFFALGVVINSFGVALITLGNLGTSAISSVPYVCSLQFPMFSFGVTTFIWNILLILVQVVLLRRDFNPSQFLQIMVNVLFSAMIDVSMAILGVLHPTMLWGQFLCIGLGCVALAFGIVIELAPNVVVVPGEGVVRAIAKVSGVRVGTVKAVFDITLIIIAAVLSLIFFHGLRGVGIGTVISAVLVGPIINIVNRVFTFQHRIQALALSRNGR</sequence>
<comment type="caution">
    <text evidence="2">The sequence shown here is derived from an EMBL/GenBank/DDBJ whole genome shotgun (WGS) entry which is preliminary data.</text>
</comment>
<feature type="transmembrane region" description="Helical" evidence="1">
    <location>
        <begin position="27"/>
        <end position="47"/>
    </location>
</feature>
<organism evidence="2 3">
    <name type="scientific">Bifidobacterium pseudocatenulatum DSM 20438 = JCM 1200 = LMG 10505</name>
    <dbReference type="NCBI Taxonomy" id="547043"/>
    <lineage>
        <taxon>Bacteria</taxon>
        <taxon>Bacillati</taxon>
        <taxon>Actinomycetota</taxon>
        <taxon>Actinomycetes</taxon>
        <taxon>Bifidobacteriales</taxon>
        <taxon>Bifidobacteriaceae</taxon>
        <taxon>Bifidobacterium</taxon>
    </lineage>
</organism>
<dbReference type="AlphaFoldDB" id="C0BQ40"/>